<name>A0A974SNK0_9RHOO</name>
<dbReference type="Pfam" id="PF12276">
    <property type="entry name" value="DUF3617"/>
    <property type="match status" value="1"/>
</dbReference>
<accession>A0A974SNK0</accession>
<protein>
    <submittedName>
        <fullName evidence="2">DUF3617 family protein</fullName>
    </submittedName>
</protein>
<feature type="chain" id="PRO_5037422849" evidence="1">
    <location>
        <begin position="21"/>
        <end position="168"/>
    </location>
</feature>
<keyword evidence="3" id="KW-1185">Reference proteome</keyword>
<evidence type="ECO:0000313" key="2">
    <source>
        <dbReference type="EMBL" id="QRJ63098.1"/>
    </source>
</evidence>
<dbReference type="RefSeq" id="WP_203386627.1">
    <property type="nucleotide sequence ID" value="NZ_CP064781.1"/>
</dbReference>
<feature type="signal peptide" evidence="1">
    <location>
        <begin position="1"/>
        <end position="20"/>
    </location>
</feature>
<evidence type="ECO:0000313" key="3">
    <source>
        <dbReference type="Proteomes" id="UP000663444"/>
    </source>
</evidence>
<dbReference type="InterPro" id="IPR022061">
    <property type="entry name" value="DUF3617"/>
</dbReference>
<dbReference type="Proteomes" id="UP000663444">
    <property type="component" value="Chromosome"/>
</dbReference>
<dbReference type="KEGG" id="ares:IWH25_15295"/>
<sequence length="168" mass="18348">MRRPALALCSLLLAAGVAAAAEAPARKSGLWEITNAMGEPMPMTQTMQQCIDEKTDKLTEQTGMREAQQRCSKNEIKREGNKVVSESVCNIEGTTATTRAEFTGDFSSNYKGTVKTTYSPPMQGMKGMQMNISARWLGPCQAGQKPGDVMMPGGMKFNAADMQRQMRQ</sequence>
<dbReference type="AlphaFoldDB" id="A0A974SNK0"/>
<proteinExistence type="predicted"/>
<evidence type="ECO:0000256" key="1">
    <source>
        <dbReference type="SAM" id="SignalP"/>
    </source>
</evidence>
<keyword evidence="1" id="KW-0732">Signal</keyword>
<reference evidence="2" key="1">
    <citation type="submission" date="2020-11" db="EMBL/GenBank/DDBJ databases">
        <title>Azospira restricta DSM 18626 genome sequence.</title>
        <authorList>
            <person name="Moe W.M."/>
        </authorList>
    </citation>
    <scope>NUCLEOTIDE SEQUENCE</scope>
    <source>
        <strain evidence="2">DSM 18626</strain>
    </source>
</reference>
<dbReference type="EMBL" id="CP064781">
    <property type="protein sequence ID" value="QRJ63098.1"/>
    <property type="molecule type" value="Genomic_DNA"/>
</dbReference>
<organism evidence="2 3">
    <name type="scientific">Azospira restricta</name>
    <dbReference type="NCBI Taxonomy" id="404405"/>
    <lineage>
        <taxon>Bacteria</taxon>
        <taxon>Pseudomonadati</taxon>
        <taxon>Pseudomonadota</taxon>
        <taxon>Betaproteobacteria</taxon>
        <taxon>Rhodocyclales</taxon>
        <taxon>Rhodocyclaceae</taxon>
        <taxon>Azospira</taxon>
    </lineage>
</organism>
<gene>
    <name evidence="2" type="ORF">IWH25_15295</name>
</gene>